<sequence length="169" mass="18714">MVSLAFRSVTAHLGRGKASSIRRTRTMILLQGQDTGWILEEASTVCSNFRGHARRYIGPSLQAFCPLEGIPSGQGSCHLSKSTSLAVFGNCRKYERTEGVKNQDGKRNAIRKGRTGDDGEDWGPGHESDYDMRNAAMLLSKYVDAPLRVMSRKCWRSHDRSLQTPPVAS</sequence>
<evidence type="ECO:0000256" key="1">
    <source>
        <dbReference type="SAM" id="MobiDB-lite"/>
    </source>
</evidence>
<organism evidence="2 3">
    <name type="scientific">Aspergillus udagawae</name>
    <dbReference type="NCBI Taxonomy" id="91492"/>
    <lineage>
        <taxon>Eukaryota</taxon>
        <taxon>Fungi</taxon>
        <taxon>Dikarya</taxon>
        <taxon>Ascomycota</taxon>
        <taxon>Pezizomycotina</taxon>
        <taxon>Eurotiomycetes</taxon>
        <taxon>Eurotiomycetidae</taxon>
        <taxon>Eurotiales</taxon>
        <taxon>Aspergillaceae</taxon>
        <taxon>Aspergillus</taxon>
        <taxon>Aspergillus subgen. Fumigati</taxon>
    </lineage>
</organism>
<dbReference type="EMBL" id="BLKC01000076">
    <property type="protein sequence ID" value="GFF48805.1"/>
    <property type="molecule type" value="Genomic_DNA"/>
</dbReference>
<accession>A0A8H3P9R2</accession>
<evidence type="ECO:0000313" key="2">
    <source>
        <dbReference type="EMBL" id="GFF48805.1"/>
    </source>
</evidence>
<evidence type="ECO:0000313" key="3">
    <source>
        <dbReference type="Proteomes" id="UP000465221"/>
    </source>
</evidence>
<gene>
    <name evidence="2" type="ORF">IFM46972_08644</name>
</gene>
<reference evidence="2 3" key="1">
    <citation type="submission" date="2020-01" db="EMBL/GenBank/DDBJ databases">
        <title>Draft genome sequence of Aspergillus udagawae IFM 46972.</title>
        <authorList>
            <person name="Takahashi H."/>
            <person name="Yaguchi T."/>
        </authorList>
    </citation>
    <scope>NUCLEOTIDE SEQUENCE [LARGE SCALE GENOMIC DNA]</scope>
    <source>
        <strain evidence="2 3">IFM 46972</strain>
    </source>
</reference>
<dbReference type="AlphaFoldDB" id="A0A8H3P9R2"/>
<proteinExistence type="predicted"/>
<comment type="caution">
    <text evidence="2">The sequence shown here is derived from an EMBL/GenBank/DDBJ whole genome shotgun (WGS) entry which is preliminary data.</text>
</comment>
<feature type="region of interest" description="Disordered" evidence="1">
    <location>
        <begin position="99"/>
        <end position="127"/>
    </location>
</feature>
<dbReference type="Proteomes" id="UP000465221">
    <property type="component" value="Unassembled WGS sequence"/>
</dbReference>
<protein>
    <submittedName>
        <fullName evidence="2">Uncharacterized protein</fullName>
    </submittedName>
</protein>
<name>A0A8H3P9R2_9EURO</name>